<evidence type="ECO:0000313" key="4">
    <source>
        <dbReference type="EMBL" id="EEF75220.1"/>
    </source>
</evidence>
<proteinExistence type="predicted"/>
<evidence type="ECO:0000259" key="3">
    <source>
        <dbReference type="Pfam" id="PF21602"/>
    </source>
</evidence>
<dbReference type="HOGENOM" id="CLU_039600_0_0_10"/>
<dbReference type="Proteomes" id="UP000014073">
    <property type="component" value="Unassembled WGS sequence"/>
</dbReference>
<organism evidence="4 5">
    <name type="scientific">Phocaeicola coprophilus DSM 18228 = JCM 13818</name>
    <dbReference type="NCBI Taxonomy" id="547042"/>
    <lineage>
        <taxon>Bacteria</taxon>
        <taxon>Pseudomonadati</taxon>
        <taxon>Bacteroidota</taxon>
        <taxon>Bacteroidia</taxon>
        <taxon>Bacteroidales</taxon>
        <taxon>Bacteroidaceae</taxon>
        <taxon>Phocaeicola</taxon>
    </lineage>
</organism>
<accession>S0F5L6</accession>
<dbReference type="OrthoDB" id="1490890at2"/>
<dbReference type="InterPro" id="IPR022719">
    <property type="entry name" value="Motility-assoc_prot_GldM_C"/>
</dbReference>
<feature type="domain" description="Gliding motility-associated protein GldM second immunoglobulin-like" evidence="3">
    <location>
        <begin position="260"/>
        <end position="333"/>
    </location>
</feature>
<dbReference type="STRING" id="547042.BACCOPRO_00703"/>
<dbReference type="Pfam" id="PF12081">
    <property type="entry name" value="GldM_1st"/>
    <property type="match status" value="1"/>
</dbReference>
<dbReference type="Pfam" id="PF12080">
    <property type="entry name" value="GldM_4th"/>
    <property type="match status" value="1"/>
</dbReference>
<dbReference type="eggNOG" id="ENOG502Z7S0">
    <property type="taxonomic scope" value="Bacteria"/>
</dbReference>
<feature type="domain" description="Gliding motility-associated protein GldM C-terminal" evidence="1">
    <location>
        <begin position="337"/>
        <end position="447"/>
    </location>
</feature>
<dbReference type="AlphaFoldDB" id="S0F5L6"/>
<dbReference type="InterPro" id="IPR022720">
    <property type="entry name" value="Motility-assoc_prot_GldM_N"/>
</dbReference>
<name>S0F5L6_9BACT</name>
<dbReference type="EMBL" id="ACBW01000047">
    <property type="protein sequence ID" value="EEF75220.1"/>
    <property type="molecule type" value="Genomic_DNA"/>
</dbReference>
<keyword evidence="5" id="KW-1185">Reference proteome</keyword>
<evidence type="ECO:0000259" key="1">
    <source>
        <dbReference type="Pfam" id="PF12080"/>
    </source>
</evidence>
<protein>
    <submittedName>
        <fullName evidence="4">Gliding motility-associated protein GldM</fullName>
    </submittedName>
</protein>
<evidence type="ECO:0000313" key="5">
    <source>
        <dbReference type="Proteomes" id="UP000014073"/>
    </source>
</evidence>
<dbReference type="RefSeq" id="WP_008140829.1">
    <property type="nucleotide sequence ID" value="NZ_EQ973632.1"/>
</dbReference>
<sequence length="453" mass="50003">MANYKLPPRQKMINLLYIILIAMLAINISSDVLDGFHTASKDMQRNVEGLKTYNSVLSKAAADRGMAEQAQLLEGQANEMAGLIDDLKKAIKEETKRNSLTEKGMDADDDLNAVETVMLGNNMEKATLLKNKIEQLKESCLKLTQDPNVKGYVENLLATQPLKEGNNWEKEHFDNLPTIGAFMMLNKVEKDAWLAVNETLKGMGQTGNDSLQTVQTPTVDIDNNLIKALVNQLEQNNRNRQAEAAARVVKEDNGQIKAMVFAENKAPLFANYENVINITVASSQAGDVKVDMTGGRVKKAGNHYVAVPDGKHPETTLTIRQNGKVLARTSYKVMQLPAPAPYLTYTTEKGKVREYRSNVPLNGRELATISEIKLKMEAGIDTKEHISGFDMIVIKNGNKTVMTEHANSGKLTAEMKKMIGNVVKGDKLFFTNITVKGNLSPARQVVSLNVIPM</sequence>
<dbReference type="InterPro" id="IPR048406">
    <property type="entry name" value="GldM_Ig-like-2"/>
</dbReference>
<dbReference type="GeneID" id="78404803"/>
<evidence type="ECO:0000259" key="2">
    <source>
        <dbReference type="Pfam" id="PF12081"/>
    </source>
</evidence>
<dbReference type="Pfam" id="PF21602">
    <property type="entry name" value="GldM_3rd"/>
    <property type="match status" value="1"/>
</dbReference>
<gene>
    <name evidence="4" type="primary">gldM</name>
    <name evidence="4" type="ORF">BACCOPRO_00703</name>
</gene>
<reference evidence="4 5" key="1">
    <citation type="submission" date="2008-12" db="EMBL/GenBank/DDBJ databases">
        <authorList>
            <person name="Fulton L."/>
            <person name="Clifton S."/>
            <person name="Fulton B."/>
            <person name="Xu J."/>
            <person name="Minx P."/>
            <person name="Pepin K.H."/>
            <person name="Johnson M."/>
            <person name="Bhonagiri V."/>
            <person name="Nash W.E."/>
            <person name="Mardis E.R."/>
            <person name="Wilson R.K."/>
        </authorList>
    </citation>
    <scope>NUCLEOTIDE SEQUENCE [LARGE SCALE GENOMIC DNA]</scope>
    <source>
        <strain evidence="4 5">DSM 18228</strain>
    </source>
</reference>
<feature type="domain" description="Gliding motility-associated protein GldM N-terminal" evidence="2">
    <location>
        <begin position="39"/>
        <end position="203"/>
    </location>
</feature>
<comment type="caution">
    <text evidence="4">The sequence shown here is derived from an EMBL/GenBank/DDBJ whole genome shotgun (WGS) entry which is preliminary data.</text>
</comment>